<dbReference type="InterPro" id="IPR027417">
    <property type="entry name" value="P-loop_NTPase"/>
</dbReference>
<evidence type="ECO:0000313" key="3">
    <source>
        <dbReference type="EMBL" id="SUS03960.1"/>
    </source>
</evidence>
<dbReference type="GO" id="GO:0005524">
    <property type="term" value="F:ATP binding"/>
    <property type="evidence" value="ECO:0007669"/>
    <property type="project" value="UniProtKB-KW"/>
</dbReference>
<dbReference type="PANTHER" id="PTHR43384">
    <property type="entry name" value="SEPTUM SITE-DETERMINING PROTEIN MIND HOMOLOG, CHLOROPLASTIC-RELATED"/>
    <property type="match status" value="1"/>
</dbReference>
<dbReference type="GO" id="GO:0005829">
    <property type="term" value="C:cytosol"/>
    <property type="evidence" value="ECO:0007669"/>
    <property type="project" value="TreeGrafter"/>
</dbReference>
<proteinExistence type="predicted"/>
<dbReference type="AlphaFoldDB" id="A0A380T869"/>
<protein>
    <submittedName>
        <fullName evidence="3">Putative response regulator receiver domain protein (CheY-like)</fullName>
    </submittedName>
</protein>
<reference evidence="3" key="1">
    <citation type="submission" date="2018-07" db="EMBL/GenBank/DDBJ databases">
        <authorList>
            <person name="Quirk P.G."/>
            <person name="Krulwich T.A."/>
        </authorList>
    </citation>
    <scope>NUCLEOTIDE SEQUENCE</scope>
</reference>
<evidence type="ECO:0000256" key="1">
    <source>
        <dbReference type="ARBA" id="ARBA00022741"/>
    </source>
</evidence>
<dbReference type="GO" id="GO:0051782">
    <property type="term" value="P:negative regulation of cell division"/>
    <property type="evidence" value="ECO:0007669"/>
    <property type="project" value="TreeGrafter"/>
</dbReference>
<dbReference type="EMBL" id="UIDG01000018">
    <property type="protein sequence ID" value="SUS03960.1"/>
    <property type="molecule type" value="Genomic_DNA"/>
</dbReference>
<name>A0A380T869_9ZZZZ</name>
<dbReference type="GO" id="GO:0016887">
    <property type="term" value="F:ATP hydrolysis activity"/>
    <property type="evidence" value="ECO:0007669"/>
    <property type="project" value="TreeGrafter"/>
</dbReference>
<gene>
    <name evidence="3" type="ORF">DF3PB_1140007</name>
</gene>
<dbReference type="InterPro" id="IPR033756">
    <property type="entry name" value="YlxH/NBP35"/>
</dbReference>
<sequence length="409" mass="43165">MMARALAGVVPSQPKEFAAFVVDEETRAAVLQAAAEAGLVEPHVAQSKFEDALRRLRKIPTPKILVVDLGGCPDLIADITRLSEVCDEGTHVIALGDVNDINLYRQFVSFGLHDYFVKPIVPANLAAAMTNAGKETEAATPTDQVGHVVSIIGARGGVGASALAVNVAWTLANEHKRRVALVDLDLFFGTCGLALDLDLGRGFREALENPSRIDGLFIERAMMKCSDKLFVLCAEEALECAINFDATAVELLIDHLRRDFQFVIVDMPRFAARTQSSILTPPSSVAIVTDPSLAGMRDTMRLVGLLKKVAPKAEPSVVLNKSGANSSAELTKADFEKGAEAKVSLVIPYDPKTFGASASTGKALAKVAAGARVTKAVASLAGRLVAIKAPAAKGKGAGLLQRFLGGARA</sequence>
<dbReference type="InterPro" id="IPR011006">
    <property type="entry name" value="CheY-like_superfamily"/>
</dbReference>
<dbReference type="SUPFAM" id="SSF52172">
    <property type="entry name" value="CheY-like"/>
    <property type="match status" value="1"/>
</dbReference>
<accession>A0A380T869</accession>
<dbReference type="Gene3D" id="3.40.50.300">
    <property type="entry name" value="P-loop containing nucleotide triphosphate hydrolases"/>
    <property type="match status" value="1"/>
</dbReference>
<dbReference type="Gene3D" id="3.40.50.2300">
    <property type="match status" value="1"/>
</dbReference>
<organism evidence="3">
    <name type="scientific">metagenome</name>
    <dbReference type="NCBI Taxonomy" id="256318"/>
    <lineage>
        <taxon>unclassified sequences</taxon>
        <taxon>metagenomes</taxon>
    </lineage>
</organism>
<dbReference type="InterPro" id="IPR050625">
    <property type="entry name" value="ParA/MinD_ATPase"/>
</dbReference>
<keyword evidence="2" id="KW-0067">ATP-binding</keyword>
<dbReference type="Pfam" id="PF10609">
    <property type="entry name" value="ParA"/>
    <property type="match status" value="1"/>
</dbReference>
<dbReference type="GO" id="GO:0009898">
    <property type="term" value="C:cytoplasmic side of plasma membrane"/>
    <property type="evidence" value="ECO:0007669"/>
    <property type="project" value="TreeGrafter"/>
</dbReference>
<dbReference type="SUPFAM" id="SSF52540">
    <property type="entry name" value="P-loop containing nucleoside triphosphate hydrolases"/>
    <property type="match status" value="1"/>
</dbReference>
<dbReference type="PANTHER" id="PTHR43384:SF6">
    <property type="entry name" value="SEPTUM SITE-DETERMINING PROTEIN MIND HOMOLOG, CHLOROPLASTIC"/>
    <property type="match status" value="1"/>
</dbReference>
<evidence type="ECO:0000256" key="2">
    <source>
        <dbReference type="ARBA" id="ARBA00022840"/>
    </source>
</evidence>
<keyword evidence="1" id="KW-0547">Nucleotide-binding</keyword>